<gene>
    <name evidence="1" type="ORF">PDMSB3_2818</name>
</gene>
<evidence type="ECO:0000313" key="2">
    <source>
        <dbReference type="Proteomes" id="UP000325811"/>
    </source>
</evidence>
<organism evidence="1 2">
    <name type="scientific">Paraburkholderia dioscoreae</name>
    <dbReference type="NCBI Taxonomy" id="2604047"/>
    <lineage>
        <taxon>Bacteria</taxon>
        <taxon>Pseudomonadati</taxon>
        <taxon>Pseudomonadota</taxon>
        <taxon>Betaproteobacteria</taxon>
        <taxon>Burkholderiales</taxon>
        <taxon>Burkholderiaceae</taxon>
        <taxon>Paraburkholderia</taxon>
    </lineage>
</organism>
<dbReference type="KEGG" id="pdio:PDMSB3_2818.1"/>
<dbReference type="EMBL" id="LR699554">
    <property type="protein sequence ID" value="VVD34102.1"/>
    <property type="molecule type" value="Genomic_DNA"/>
</dbReference>
<proteinExistence type="predicted"/>
<protein>
    <submittedName>
        <fullName evidence="1">Uncharacterized protein</fullName>
    </submittedName>
</protein>
<evidence type="ECO:0000313" key="1">
    <source>
        <dbReference type="EMBL" id="VVD34102.1"/>
    </source>
</evidence>
<name>A0A5Q4ZVP6_9BURK</name>
<dbReference type="AlphaFoldDB" id="A0A5Q4ZVP6"/>
<accession>A0A5Q4ZVP6</accession>
<dbReference type="Proteomes" id="UP000325811">
    <property type="component" value="Chromosome II"/>
</dbReference>
<sequence>MVMATGTIAEGGYIMHHESHWIPERKRELNELRSALIADLSLLDEQADALQHLHGLVKSLSSQTESAHAETGDLLNDVSSILESSWPLHIPQLIFATSELVELLTHARDCLALLSKDIRKAVTVTLGTRAEINRCDRQTRSLLSHIQTHREACQRAMCNAEIEMATLRSAISRIAALYSLEPQ</sequence>
<reference evidence="1 2" key="1">
    <citation type="submission" date="2019-08" db="EMBL/GenBank/DDBJ databases">
        <authorList>
            <person name="Herpell B J."/>
        </authorList>
    </citation>
    <scope>NUCLEOTIDE SEQUENCE [LARGE SCALE GENOMIC DNA]</scope>
    <source>
        <strain evidence="2">Msb3</strain>
    </source>
</reference>
<keyword evidence="2" id="KW-1185">Reference proteome</keyword>